<organism evidence="2">
    <name type="scientific">Wildemania schizophylla</name>
    <name type="common">Red alga</name>
    <name type="synonym">Porphyra schizophylla</name>
    <dbReference type="NCBI Taxonomy" id="1134705"/>
    <lineage>
        <taxon>Eukaryota</taxon>
        <taxon>Rhodophyta</taxon>
        <taxon>Bangiophyceae</taxon>
        <taxon>Bangiales</taxon>
        <taxon>Bangiaceae</taxon>
        <taxon>Wildemania</taxon>
    </lineage>
</organism>
<dbReference type="RefSeq" id="YP_009237453.1">
    <property type="nucleotide sequence ID" value="NC_029576.1"/>
</dbReference>
<keyword evidence="1" id="KW-0472">Membrane</keyword>
<name>A0A126G1R8_WILSC</name>
<feature type="transmembrane region" description="Helical" evidence="1">
    <location>
        <begin position="20"/>
        <end position="43"/>
    </location>
</feature>
<dbReference type="SUPFAM" id="SSF103511">
    <property type="entry name" value="Chlorophyll a-b binding protein"/>
    <property type="match status" value="1"/>
</dbReference>
<dbReference type="GeneID" id="26939266"/>
<geneLocation type="plastid" evidence="2"/>
<protein>
    <submittedName>
        <fullName evidence="2">Hypothetical chloroplast RF17</fullName>
    </submittedName>
</protein>
<keyword evidence="1" id="KW-1133">Transmembrane helix</keyword>
<accession>A0A126G1R8</accession>
<dbReference type="EMBL" id="KR020505">
    <property type="protein sequence ID" value="AKS28500.1"/>
    <property type="molecule type" value="Genomic_DNA"/>
</dbReference>
<sequence>MTTNLWLWGFTDSAETWNGRFAMIGFISVVLIELLSGQQLLHLAGIMHRKLKKVLVKIKLQELFLIDKELVQRSH</sequence>
<reference evidence="2" key="1">
    <citation type="submission" date="2015-03" db="EMBL/GenBank/DDBJ databases">
        <title>Plastid genome analysis of the type material of Wildemania schizophylla (Bangiales, Rhodophyta).</title>
        <authorList>
            <person name="Hughey J.R."/>
        </authorList>
    </citation>
    <scope>NUCLEOTIDE SEQUENCE</scope>
</reference>
<proteinExistence type="predicted"/>
<gene>
    <name evidence="2" type="primary">ycf17</name>
</gene>
<dbReference type="AlphaFoldDB" id="A0A126G1R8"/>
<keyword evidence="2" id="KW-0934">Plastid</keyword>
<evidence type="ECO:0000313" key="2">
    <source>
        <dbReference type="EMBL" id="AKS28500.1"/>
    </source>
</evidence>
<keyword evidence="1" id="KW-0812">Transmembrane</keyword>
<evidence type="ECO:0000256" key="1">
    <source>
        <dbReference type="SAM" id="Phobius"/>
    </source>
</evidence>